<dbReference type="RefSeq" id="WP_179532360.1">
    <property type="nucleotide sequence ID" value="NZ_BAAAPP010000017.1"/>
</dbReference>
<comment type="caution">
    <text evidence="1">The sequence shown here is derived from an EMBL/GenBank/DDBJ whole genome shotgun (WGS) entry which is preliminary data.</text>
</comment>
<dbReference type="Gene3D" id="3.30.530.20">
    <property type="match status" value="1"/>
</dbReference>
<dbReference type="EMBL" id="JACBZI010000001">
    <property type="protein sequence ID" value="NYI11702.1"/>
    <property type="molecule type" value="Genomic_DNA"/>
</dbReference>
<evidence type="ECO:0000313" key="2">
    <source>
        <dbReference type="Proteomes" id="UP000537326"/>
    </source>
</evidence>
<dbReference type="InterPro" id="IPR023393">
    <property type="entry name" value="START-like_dom_sf"/>
</dbReference>
<dbReference type="InterPro" id="IPR019587">
    <property type="entry name" value="Polyketide_cyclase/dehydratase"/>
</dbReference>
<dbReference type="Pfam" id="PF10604">
    <property type="entry name" value="Polyketide_cyc2"/>
    <property type="match status" value="1"/>
</dbReference>
<evidence type="ECO:0008006" key="3">
    <source>
        <dbReference type="Google" id="ProtNLM"/>
    </source>
</evidence>
<sequence>MRTVGGTVPFPVPAEVAFDYLVEPANRPQWQSSLAAVEDVTGEVGVGQTWTDVTTPGLRPAMRTTSYDRPHQWSEDGTWKRVTAALDLTFAPTGAGCDVHFRFRITGPGPVRAIGLLASYASVLPVRADLRRAAAILGSRTT</sequence>
<proteinExistence type="predicted"/>
<dbReference type="AlphaFoldDB" id="A0A7Y9YIJ5"/>
<dbReference type="Proteomes" id="UP000537326">
    <property type="component" value="Unassembled WGS sequence"/>
</dbReference>
<organism evidence="1 2">
    <name type="scientific">Nocardioides marinus</name>
    <dbReference type="NCBI Taxonomy" id="374514"/>
    <lineage>
        <taxon>Bacteria</taxon>
        <taxon>Bacillati</taxon>
        <taxon>Actinomycetota</taxon>
        <taxon>Actinomycetes</taxon>
        <taxon>Propionibacteriales</taxon>
        <taxon>Nocardioidaceae</taxon>
        <taxon>Nocardioides</taxon>
    </lineage>
</organism>
<accession>A0A7Y9YIJ5</accession>
<keyword evidence="2" id="KW-1185">Reference proteome</keyword>
<evidence type="ECO:0000313" key="1">
    <source>
        <dbReference type="EMBL" id="NYI11702.1"/>
    </source>
</evidence>
<name>A0A7Y9YIJ5_9ACTN</name>
<gene>
    <name evidence="1" type="ORF">BKA05_003217</name>
</gene>
<protein>
    <recommendedName>
        <fullName evidence="3">Polyketide cyclase / dehydrase and lipid transport</fullName>
    </recommendedName>
</protein>
<reference evidence="1 2" key="1">
    <citation type="submission" date="2020-07" db="EMBL/GenBank/DDBJ databases">
        <title>Sequencing the genomes of 1000 actinobacteria strains.</title>
        <authorList>
            <person name="Klenk H.-P."/>
        </authorList>
    </citation>
    <scope>NUCLEOTIDE SEQUENCE [LARGE SCALE GENOMIC DNA]</scope>
    <source>
        <strain evidence="1 2">DSM 18248</strain>
    </source>
</reference>
<dbReference type="SUPFAM" id="SSF55961">
    <property type="entry name" value="Bet v1-like"/>
    <property type="match status" value="1"/>
</dbReference>